<dbReference type="Proteomes" id="UP001595912">
    <property type="component" value="Unassembled WGS sequence"/>
</dbReference>
<keyword evidence="2" id="KW-0472">Membrane</keyword>
<feature type="transmembrane region" description="Helical" evidence="2">
    <location>
        <begin position="34"/>
        <end position="53"/>
    </location>
</feature>
<accession>A0ABV9VND7</accession>
<evidence type="ECO:0000256" key="1">
    <source>
        <dbReference type="SAM" id="MobiDB-lite"/>
    </source>
</evidence>
<feature type="transmembrane region" description="Helical" evidence="2">
    <location>
        <begin position="98"/>
        <end position="119"/>
    </location>
</feature>
<keyword evidence="2" id="KW-0812">Transmembrane</keyword>
<gene>
    <name evidence="3" type="ORF">ACFPIJ_04510</name>
</gene>
<feature type="transmembrane region" description="Helical" evidence="2">
    <location>
        <begin position="73"/>
        <end position="91"/>
    </location>
</feature>
<feature type="transmembrane region" description="Helical" evidence="2">
    <location>
        <begin position="125"/>
        <end position="150"/>
    </location>
</feature>
<keyword evidence="2" id="KW-1133">Transmembrane helix</keyword>
<reference evidence="4" key="1">
    <citation type="journal article" date="2019" name="Int. J. Syst. Evol. Microbiol.">
        <title>The Global Catalogue of Microorganisms (GCM) 10K type strain sequencing project: providing services to taxonomists for standard genome sequencing and annotation.</title>
        <authorList>
            <consortium name="The Broad Institute Genomics Platform"/>
            <consortium name="The Broad Institute Genome Sequencing Center for Infectious Disease"/>
            <person name="Wu L."/>
            <person name="Ma J."/>
        </authorList>
    </citation>
    <scope>NUCLEOTIDE SEQUENCE [LARGE SCALE GENOMIC DNA]</scope>
    <source>
        <strain evidence="4">CGMCC 4.7152</strain>
    </source>
</reference>
<sequence length="311" mass="32549">MPPASTARARFRPRWTAHRTGDVPVRLARRWSRLASAAAGLAAAGSIAGLLAGHRIYGRETTVLADAAAAQDVVNLALVAPLLVVLGAAAVRGSLRAYLTWLGCLAFTVYNYAIYAFSVQFGPLFLLWTAVLGLATFALIGGVATLNVAAVEGRYAGRAMPLTAWLLIGVATLFAAIWLSEIIPDLAAGGSSRSATDWNVPTNPVHVLDLAFFLPAVAVSGVLLLRRHPLGYATAAGQLVFLALTCLPILVTPVVAALRGHDPAWAVVMPVGLVFATTTTVLTRTLRGLTGGRSVSRNPRTRNSTGVVAGR</sequence>
<evidence type="ECO:0000313" key="3">
    <source>
        <dbReference type="EMBL" id="MFC4997085.1"/>
    </source>
</evidence>
<comment type="caution">
    <text evidence="3">The sequence shown here is derived from an EMBL/GenBank/DDBJ whole genome shotgun (WGS) entry which is preliminary data.</text>
</comment>
<name>A0ABV9VND7_9ACTN</name>
<evidence type="ECO:0000313" key="4">
    <source>
        <dbReference type="Proteomes" id="UP001595912"/>
    </source>
</evidence>
<evidence type="ECO:0000256" key="2">
    <source>
        <dbReference type="SAM" id="Phobius"/>
    </source>
</evidence>
<evidence type="ECO:0008006" key="5">
    <source>
        <dbReference type="Google" id="ProtNLM"/>
    </source>
</evidence>
<feature type="transmembrane region" description="Helical" evidence="2">
    <location>
        <begin position="162"/>
        <end position="183"/>
    </location>
</feature>
<feature type="compositionally biased region" description="Polar residues" evidence="1">
    <location>
        <begin position="295"/>
        <end position="311"/>
    </location>
</feature>
<feature type="transmembrane region" description="Helical" evidence="2">
    <location>
        <begin position="264"/>
        <end position="283"/>
    </location>
</feature>
<feature type="region of interest" description="Disordered" evidence="1">
    <location>
        <begin position="292"/>
        <end position="311"/>
    </location>
</feature>
<protein>
    <recommendedName>
        <fullName evidence="5">Integral membrane protein</fullName>
    </recommendedName>
</protein>
<organism evidence="3 4">
    <name type="scientific">Dactylosporangium cerinum</name>
    <dbReference type="NCBI Taxonomy" id="1434730"/>
    <lineage>
        <taxon>Bacteria</taxon>
        <taxon>Bacillati</taxon>
        <taxon>Actinomycetota</taxon>
        <taxon>Actinomycetes</taxon>
        <taxon>Micromonosporales</taxon>
        <taxon>Micromonosporaceae</taxon>
        <taxon>Dactylosporangium</taxon>
    </lineage>
</organism>
<proteinExistence type="predicted"/>
<dbReference type="RefSeq" id="WP_380113319.1">
    <property type="nucleotide sequence ID" value="NZ_JBHSIU010000007.1"/>
</dbReference>
<keyword evidence="4" id="KW-1185">Reference proteome</keyword>
<feature type="transmembrane region" description="Helical" evidence="2">
    <location>
        <begin position="203"/>
        <end position="225"/>
    </location>
</feature>
<dbReference type="EMBL" id="JBHSIU010000007">
    <property type="protein sequence ID" value="MFC4997085.1"/>
    <property type="molecule type" value="Genomic_DNA"/>
</dbReference>
<feature type="transmembrane region" description="Helical" evidence="2">
    <location>
        <begin position="237"/>
        <end position="258"/>
    </location>
</feature>